<keyword evidence="3" id="KW-1185">Reference proteome</keyword>
<dbReference type="EMBL" id="ASQA01000013">
    <property type="protein sequence ID" value="ETT86779.1"/>
    <property type="molecule type" value="Genomic_DNA"/>
</dbReference>
<keyword evidence="1" id="KW-0472">Membrane</keyword>
<keyword evidence="1" id="KW-0812">Transmembrane</keyword>
<name>W4F2R6_9BACL</name>
<organism evidence="2 3">
    <name type="scientific">Viridibacillus arenosi FSL R5-213</name>
    <dbReference type="NCBI Taxonomy" id="1227360"/>
    <lineage>
        <taxon>Bacteria</taxon>
        <taxon>Bacillati</taxon>
        <taxon>Bacillota</taxon>
        <taxon>Bacilli</taxon>
        <taxon>Bacillales</taxon>
        <taxon>Caryophanaceae</taxon>
        <taxon>Viridibacillus</taxon>
    </lineage>
</organism>
<feature type="transmembrane region" description="Helical" evidence="1">
    <location>
        <begin position="78"/>
        <end position="99"/>
    </location>
</feature>
<gene>
    <name evidence="2" type="ORF">C176_08702</name>
</gene>
<dbReference type="AlphaFoldDB" id="W4F2R6"/>
<sequence>MLFMFIFQIVFALLIVTLGIVVWRYNMIEFIGFYNKSERSNGKPEKVTRKVGLYCILSGIGLLITAYFASIADFGGVAYVPLLTLMITGAIFLRLGLWLDQ</sequence>
<accession>W4F2R6</accession>
<comment type="caution">
    <text evidence="2">The sequence shown here is derived from an EMBL/GenBank/DDBJ whole genome shotgun (WGS) entry which is preliminary data.</text>
</comment>
<feature type="transmembrane region" description="Helical" evidence="1">
    <location>
        <begin position="51"/>
        <end position="72"/>
    </location>
</feature>
<evidence type="ECO:0008006" key="4">
    <source>
        <dbReference type="Google" id="ProtNLM"/>
    </source>
</evidence>
<evidence type="ECO:0000256" key="1">
    <source>
        <dbReference type="SAM" id="Phobius"/>
    </source>
</evidence>
<protein>
    <recommendedName>
        <fullName evidence="4">DUF3784 domain-containing protein</fullName>
    </recommendedName>
</protein>
<feature type="transmembrane region" description="Helical" evidence="1">
    <location>
        <begin position="6"/>
        <end position="26"/>
    </location>
</feature>
<dbReference type="Proteomes" id="UP000019062">
    <property type="component" value="Unassembled WGS sequence"/>
</dbReference>
<proteinExistence type="predicted"/>
<keyword evidence="1" id="KW-1133">Transmembrane helix</keyword>
<reference evidence="2 3" key="1">
    <citation type="journal article" date="2014" name="BMC Genomics">
        <title>Genomic comparison of sporeforming bacilli isolated from milk.</title>
        <authorList>
            <person name="Moreno Switt A.I."/>
            <person name="Andrus A.D."/>
            <person name="Ranieri M.L."/>
            <person name="Orsi R.H."/>
            <person name="Ivy R."/>
            <person name="den Bakker H.C."/>
            <person name="Martin N.H."/>
            <person name="Wiedmann M."/>
            <person name="Boor K.J."/>
        </authorList>
    </citation>
    <scope>NUCLEOTIDE SEQUENCE [LARGE SCALE GENOMIC DNA]</scope>
    <source>
        <strain evidence="2 3">FSL R5-213</strain>
    </source>
</reference>
<evidence type="ECO:0000313" key="2">
    <source>
        <dbReference type="EMBL" id="ETT86779.1"/>
    </source>
</evidence>
<evidence type="ECO:0000313" key="3">
    <source>
        <dbReference type="Proteomes" id="UP000019062"/>
    </source>
</evidence>